<dbReference type="InterPro" id="IPR036259">
    <property type="entry name" value="MFS_trans_sf"/>
</dbReference>
<dbReference type="EMBL" id="JARIHO010000057">
    <property type="protein sequence ID" value="KAJ7318581.1"/>
    <property type="molecule type" value="Genomic_DNA"/>
</dbReference>
<evidence type="ECO:0000256" key="4">
    <source>
        <dbReference type="ARBA" id="ARBA00022989"/>
    </source>
</evidence>
<dbReference type="Gene3D" id="1.20.1250.20">
    <property type="entry name" value="MFS general substrate transporter like domains"/>
    <property type="match status" value="1"/>
</dbReference>
<dbReference type="InterPro" id="IPR050814">
    <property type="entry name" value="Myo-inositol_Transporter"/>
</dbReference>
<evidence type="ECO:0000256" key="3">
    <source>
        <dbReference type="ARBA" id="ARBA00022692"/>
    </source>
</evidence>
<organism evidence="7 8">
    <name type="scientific">Mycena albidolilacea</name>
    <dbReference type="NCBI Taxonomy" id="1033008"/>
    <lineage>
        <taxon>Eukaryota</taxon>
        <taxon>Fungi</taxon>
        <taxon>Dikarya</taxon>
        <taxon>Basidiomycota</taxon>
        <taxon>Agaricomycotina</taxon>
        <taxon>Agaricomycetes</taxon>
        <taxon>Agaricomycetidae</taxon>
        <taxon>Agaricales</taxon>
        <taxon>Marasmiineae</taxon>
        <taxon>Mycenaceae</taxon>
        <taxon>Mycena</taxon>
    </lineage>
</organism>
<evidence type="ECO:0008006" key="9">
    <source>
        <dbReference type="Google" id="ProtNLM"/>
    </source>
</evidence>
<dbReference type="SUPFAM" id="SSF103473">
    <property type="entry name" value="MFS general substrate transporter"/>
    <property type="match status" value="1"/>
</dbReference>
<feature type="transmembrane region" description="Helical" evidence="6">
    <location>
        <begin position="149"/>
        <end position="169"/>
    </location>
</feature>
<evidence type="ECO:0000256" key="6">
    <source>
        <dbReference type="SAM" id="Phobius"/>
    </source>
</evidence>
<name>A0AAD7EEP4_9AGAR</name>
<sequence>MPKRSSPSSASGPTPSSLPENSIWHVFYQEELREARGASYFARLKDCFTVPRSRRVNYGATTVMLAQQMCGINIISFYSSTIFHNFGYTADQALFASLGYGALQFVFTLPTVFIIDTQGRRKLCLITLPLMCIFLLAAGLSLLKTDGSAAARLGPLVLLVYLFTIMYSFGEEPVAFQYSAEVFPTVQREQAGVLGLTFPRMQTVMTPTGAFGFYAGLILIAWGMILCFVRETKELTLEEIDQVFSVPTSQYIEYELTVWLPWFIKCYVLFRNIPKPPALIERIAFVDKDVGTGNVRDQSGVVQRIADVASAIVNILTACS</sequence>
<dbReference type="Pfam" id="PF00083">
    <property type="entry name" value="Sugar_tr"/>
    <property type="match status" value="1"/>
</dbReference>
<evidence type="ECO:0000256" key="5">
    <source>
        <dbReference type="ARBA" id="ARBA00023136"/>
    </source>
</evidence>
<evidence type="ECO:0000313" key="8">
    <source>
        <dbReference type="Proteomes" id="UP001218218"/>
    </source>
</evidence>
<dbReference type="InterPro" id="IPR005828">
    <property type="entry name" value="MFS_sugar_transport-like"/>
</dbReference>
<keyword evidence="5 6" id="KW-0472">Membrane</keyword>
<reference evidence="7" key="1">
    <citation type="submission" date="2023-03" db="EMBL/GenBank/DDBJ databases">
        <title>Massive genome expansion in bonnet fungi (Mycena s.s.) driven by repeated elements and novel gene families across ecological guilds.</title>
        <authorList>
            <consortium name="Lawrence Berkeley National Laboratory"/>
            <person name="Harder C.B."/>
            <person name="Miyauchi S."/>
            <person name="Viragh M."/>
            <person name="Kuo A."/>
            <person name="Thoen E."/>
            <person name="Andreopoulos B."/>
            <person name="Lu D."/>
            <person name="Skrede I."/>
            <person name="Drula E."/>
            <person name="Henrissat B."/>
            <person name="Morin E."/>
            <person name="Kohler A."/>
            <person name="Barry K."/>
            <person name="LaButti K."/>
            <person name="Morin E."/>
            <person name="Salamov A."/>
            <person name="Lipzen A."/>
            <person name="Mereny Z."/>
            <person name="Hegedus B."/>
            <person name="Baldrian P."/>
            <person name="Stursova M."/>
            <person name="Weitz H."/>
            <person name="Taylor A."/>
            <person name="Grigoriev I.V."/>
            <person name="Nagy L.G."/>
            <person name="Martin F."/>
            <person name="Kauserud H."/>
        </authorList>
    </citation>
    <scope>NUCLEOTIDE SEQUENCE</scope>
    <source>
        <strain evidence="7">CBHHK002</strain>
    </source>
</reference>
<dbReference type="GO" id="GO:0016020">
    <property type="term" value="C:membrane"/>
    <property type="evidence" value="ECO:0007669"/>
    <property type="project" value="UniProtKB-SubCell"/>
</dbReference>
<evidence type="ECO:0000256" key="1">
    <source>
        <dbReference type="ARBA" id="ARBA00004370"/>
    </source>
</evidence>
<keyword evidence="8" id="KW-1185">Reference proteome</keyword>
<keyword evidence="4 6" id="KW-1133">Transmembrane helix</keyword>
<feature type="transmembrane region" description="Helical" evidence="6">
    <location>
        <begin position="210"/>
        <end position="231"/>
    </location>
</feature>
<dbReference type="PANTHER" id="PTHR48020:SF13">
    <property type="entry name" value="MAJOR FACILITATOR SUPERFAMILY (MFS) PROFILE DOMAIN-CONTAINING PROTEIN"/>
    <property type="match status" value="1"/>
</dbReference>
<evidence type="ECO:0000313" key="7">
    <source>
        <dbReference type="EMBL" id="KAJ7318581.1"/>
    </source>
</evidence>
<feature type="transmembrane region" description="Helical" evidence="6">
    <location>
        <begin position="123"/>
        <end position="143"/>
    </location>
</feature>
<dbReference type="PANTHER" id="PTHR48020">
    <property type="entry name" value="PROTON MYO-INOSITOL COTRANSPORTER"/>
    <property type="match status" value="1"/>
</dbReference>
<dbReference type="GO" id="GO:0022857">
    <property type="term" value="F:transmembrane transporter activity"/>
    <property type="evidence" value="ECO:0007669"/>
    <property type="project" value="InterPro"/>
</dbReference>
<keyword evidence="2" id="KW-0813">Transport</keyword>
<feature type="transmembrane region" description="Helical" evidence="6">
    <location>
        <begin position="58"/>
        <end position="78"/>
    </location>
</feature>
<dbReference type="Proteomes" id="UP001218218">
    <property type="component" value="Unassembled WGS sequence"/>
</dbReference>
<proteinExistence type="predicted"/>
<protein>
    <recommendedName>
        <fullName evidence="9">Sugar transporter</fullName>
    </recommendedName>
</protein>
<evidence type="ECO:0000256" key="2">
    <source>
        <dbReference type="ARBA" id="ARBA00022448"/>
    </source>
</evidence>
<keyword evidence="3 6" id="KW-0812">Transmembrane</keyword>
<feature type="transmembrane region" description="Helical" evidence="6">
    <location>
        <begin position="98"/>
        <end position="116"/>
    </location>
</feature>
<comment type="caution">
    <text evidence="7">The sequence shown here is derived from an EMBL/GenBank/DDBJ whole genome shotgun (WGS) entry which is preliminary data.</text>
</comment>
<accession>A0AAD7EEP4</accession>
<gene>
    <name evidence="7" type="ORF">DFH08DRAFT_971321</name>
</gene>
<comment type="subcellular location">
    <subcellularLocation>
        <location evidence="1">Membrane</location>
    </subcellularLocation>
</comment>
<dbReference type="AlphaFoldDB" id="A0AAD7EEP4"/>